<sequence>MIKYFPKGEYHTSDSQPRLLGDRLFLNTRFYFITKFVNILLKVRKTIKDKGIERLNREEWAQASYEIFKLIEGCGGKFHITGIDNLAKIQGPVVFVSNHMSTLETMVFPSIIAPYLDSTFVVKDSLVKHFVFGPIVRSREPVVVGRKNPREDLQTVMREGQDRLEKGYSLIIFPQSTRTTNFIPEEFNSLGVKLAKKNNVQVVPIAIKTDFWENGKIMKDLGPIYRNRPIYIAIGEALTIEGNGKDEHNHIVDFIDEEIKGWELNNSVK</sequence>
<dbReference type="EMBL" id="WBZB01000013">
    <property type="protein sequence ID" value="KAB3531395.1"/>
    <property type="molecule type" value="Genomic_DNA"/>
</dbReference>
<dbReference type="SUPFAM" id="SSF69593">
    <property type="entry name" value="Glycerol-3-phosphate (1)-acyltransferase"/>
    <property type="match status" value="1"/>
</dbReference>
<evidence type="ECO:0000313" key="4">
    <source>
        <dbReference type="EMBL" id="KAB3531395.1"/>
    </source>
</evidence>
<keyword evidence="5" id="KW-1185">Reference proteome</keyword>
<keyword evidence="2 4" id="KW-0012">Acyltransferase</keyword>
<dbReference type="GO" id="GO:0003841">
    <property type="term" value="F:1-acylglycerol-3-phosphate O-acyltransferase activity"/>
    <property type="evidence" value="ECO:0007669"/>
    <property type="project" value="TreeGrafter"/>
</dbReference>
<dbReference type="Proteomes" id="UP000465601">
    <property type="component" value="Unassembled WGS sequence"/>
</dbReference>
<dbReference type="PANTHER" id="PTHR10434:SF40">
    <property type="entry name" value="1-ACYL-SN-GLYCEROL-3-PHOSPHATE ACYLTRANSFERASE"/>
    <property type="match status" value="1"/>
</dbReference>
<dbReference type="RefSeq" id="WP_151865122.1">
    <property type="nucleotide sequence ID" value="NZ_WBZB01000013.1"/>
</dbReference>
<name>A0A833HPX6_9FIRM</name>
<keyword evidence="1 4" id="KW-0808">Transferase</keyword>
<gene>
    <name evidence="4" type="ORF">F8153_04245</name>
</gene>
<proteinExistence type="predicted"/>
<evidence type="ECO:0000256" key="1">
    <source>
        <dbReference type="ARBA" id="ARBA00022679"/>
    </source>
</evidence>
<accession>A0A833HPX6</accession>
<reference evidence="4 5" key="1">
    <citation type="submission" date="2019-10" db="EMBL/GenBank/DDBJ databases">
        <title>Alkaliphilus serpentinus sp. nov. and Alkaliphilus pronyensis sp. nov., two novel anaerobic alkaliphilic species isolated from the serpentinized-hosted hydrothermal field of the Prony Bay (New Caledonia).</title>
        <authorList>
            <person name="Postec A."/>
        </authorList>
    </citation>
    <scope>NUCLEOTIDE SEQUENCE [LARGE SCALE GENOMIC DNA]</scope>
    <source>
        <strain evidence="4 5">LacT</strain>
    </source>
</reference>
<dbReference type="GO" id="GO:0006654">
    <property type="term" value="P:phosphatidic acid biosynthetic process"/>
    <property type="evidence" value="ECO:0007669"/>
    <property type="project" value="TreeGrafter"/>
</dbReference>
<evidence type="ECO:0000313" key="5">
    <source>
        <dbReference type="Proteomes" id="UP000465601"/>
    </source>
</evidence>
<evidence type="ECO:0000259" key="3">
    <source>
        <dbReference type="SMART" id="SM00563"/>
    </source>
</evidence>
<dbReference type="PANTHER" id="PTHR10434">
    <property type="entry name" value="1-ACYL-SN-GLYCEROL-3-PHOSPHATE ACYLTRANSFERASE"/>
    <property type="match status" value="1"/>
</dbReference>
<feature type="domain" description="Phospholipid/glycerol acyltransferase" evidence="3">
    <location>
        <begin position="93"/>
        <end position="210"/>
    </location>
</feature>
<organism evidence="4 5">
    <name type="scientific">Alkaliphilus serpentinus</name>
    <dbReference type="NCBI Taxonomy" id="1482731"/>
    <lineage>
        <taxon>Bacteria</taxon>
        <taxon>Bacillati</taxon>
        <taxon>Bacillota</taxon>
        <taxon>Clostridia</taxon>
        <taxon>Peptostreptococcales</taxon>
        <taxon>Natronincolaceae</taxon>
        <taxon>Alkaliphilus</taxon>
    </lineage>
</organism>
<dbReference type="Pfam" id="PF01553">
    <property type="entry name" value="Acyltransferase"/>
    <property type="match status" value="1"/>
</dbReference>
<dbReference type="AlphaFoldDB" id="A0A833HPX6"/>
<dbReference type="SMART" id="SM00563">
    <property type="entry name" value="PlsC"/>
    <property type="match status" value="1"/>
</dbReference>
<dbReference type="InterPro" id="IPR002123">
    <property type="entry name" value="Plipid/glycerol_acylTrfase"/>
</dbReference>
<comment type="caution">
    <text evidence="4">The sequence shown here is derived from an EMBL/GenBank/DDBJ whole genome shotgun (WGS) entry which is preliminary data.</text>
</comment>
<dbReference type="OrthoDB" id="9803035at2"/>
<dbReference type="CDD" id="cd07989">
    <property type="entry name" value="LPLAT_AGPAT-like"/>
    <property type="match status" value="1"/>
</dbReference>
<protein>
    <submittedName>
        <fullName evidence="4">1-acyl-sn-glycerol-3-phosphate acyltransferase</fullName>
    </submittedName>
</protein>
<evidence type="ECO:0000256" key="2">
    <source>
        <dbReference type="ARBA" id="ARBA00023315"/>
    </source>
</evidence>